<organism evidence="3">
    <name type="scientific">freshwater metagenome</name>
    <dbReference type="NCBI Taxonomy" id="449393"/>
    <lineage>
        <taxon>unclassified sequences</taxon>
        <taxon>metagenomes</taxon>
        <taxon>ecological metagenomes</taxon>
    </lineage>
</organism>
<accession>A0A094PZ24</accession>
<dbReference type="PANTHER" id="PTHR42901:SF1">
    <property type="entry name" value="ALCOHOL DEHYDROGENASE"/>
    <property type="match status" value="1"/>
</dbReference>
<dbReference type="EMBL" id="JNSK01000050">
    <property type="protein sequence ID" value="KGA17080.1"/>
    <property type="molecule type" value="Genomic_DNA"/>
</dbReference>
<keyword evidence="2" id="KW-0560">Oxidoreductase</keyword>
<dbReference type="Gene3D" id="3.40.50.720">
    <property type="entry name" value="NAD(P)-binding Rossmann-like Domain"/>
    <property type="match status" value="1"/>
</dbReference>
<evidence type="ECO:0000256" key="1">
    <source>
        <dbReference type="ARBA" id="ARBA00006484"/>
    </source>
</evidence>
<dbReference type="AlphaFoldDB" id="A0A094PZ24"/>
<dbReference type="FunFam" id="3.40.50.720:FF:000047">
    <property type="entry name" value="NADP-dependent L-serine/L-allo-threonine dehydrogenase"/>
    <property type="match status" value="1"/>
</dbReference>
<evidence type="ECO:0000256" key="2">
    <source>
        <dbReference type="ARBA" id="ARBA00023002"/>
    </source>
</evidence>
<dbReference type="GO" id="GO:0016616">
    <property type="term" value="F:oxidoreductase activity, acting on the CH-OH group of donors, NAD or NADP as acceptor"/>
    <property type="evidence" value="ECO:0007669"/>
    <property type="project" value="UniProtKB-ARBA"/>
</dbReference>
<dbReference type="InterPro" id="IPR002347">
    <property type="entry name" value="SDR_fam"/>
</dbReference>
<dbReference type="SUPFAM" id="SSF51735">
    <property type="entry name" value="NAD(P)-binding Rossmann-fold domains"/>
    <property type="match status" value="1"/>
</dbReference>
<evidence type="ECO:0008006" key="4">
    <source>
        <dbReference type="Google" id="ProtNLM"/>
    </source>
</evidence>
<gene>
    <name evidence="3" type="ORF">GM50_12675</name>
</gene>
<comment type="caution">
    <text evidence="3">The sequence shown here is derived from an EMBL/GenBank/DDBJ whole genome shotgun (WGS) entry which is preliminary data.</text>
</comment>
<protein>
    <recommendedName>
        <fullName evidence="4">Oxidoreductase</fullName>
    </recommendedName>
</protein>
<sequence>MSKPQCAIVTGASSGIGAATVRALVASGVEVIACARRMDRLEELAKENSAITAHHLDITDQKSVDQLVADCRDRDVNILINCAGGAFDFASVLDSDPEIWRKTYELNVVGTVRMVKAFTPMMQANRQGHIVVISSTAGHVAYENGGSYVAAKHAETSLARTLRLELNGLPIRVTEIAPGLVKTDEFSTVRFDGDSQRAAKVYDGIDGPLTAEDVAEAIRWSVMLPEHFNVDSMVIRPVAQAANHKIHRTT</sequence>
<dbReference type="InterPro" id="IPR036291">
    <property type="entry name" value="NAD(P)-bd_dom_sf"/>
</dbReference>
<reference evidence="3" key="1">
    <citation type="submission" date="2014-05" db="EMBL/GenBank/DDBJ databases">
        <title>Key roles for freshwater Actinobacteria revealed by deep metagenomic sequencing.</title>
        <authorList>
            <person name="Ghai R."/>
            <person name="Mizuno C.M."/>
            <person name="Picazo A."/>
            <person name="Camacho A."/>
            <person name="Rodriguez-Valera F."/>
        </authorList>
    </citation>
    <scope>NUCLEOTIDE SEQUENCE</scope>
</reference>
<dbReference type="PRINTS" id="PR00081">
    <property type="entry name" value="GDHRDH"/>
</dbReference>
<dbReference type="PANTHER" id="PTHR42901">
    <property type="entry name" value="ALCOHOL DEHYDROGENASE"/>
    <property type="match status" value="1"/>
</dbReference>
<comment type="similarity">
    <text evidence="1">Belongs to the short-chain dehydrogenases/reductases (SDR) family.</text>
</comment>
<name>A0A094PZ24_9ZZZZ</name>
<dbReference type="Pfam" id="PF00106">
    <property type="entry name" value="adh_short"/>
    <property type="match status" value="1"/>
</dbReference>
<proteinExistence type="inferred from homology"/>
<evidence type="ECO:0000313" key="3">
    <source>
        <dbReference type="EMBL" id="KGA17080.1"/>
    </source>
</evidence>